<dbReference type="Pfam" id="PF02775">
    <property type="entry name" value="TPP_enzyme_C"/>
    <property type="match status" value="1"/>
</dbReference>
<dbReference type="InterPro" id="IPR011766">
    <property type="entry name" value="TPP_enzyme_TPP-bd"/>
</dbReference>
<dbReference type="GO" id="GO:0030976">
    <property type="term" value="F:thiamine pyrophosphate binding"/>
    <property type="evidence" value="ECO:0007669"/>
    <property type="project" value="InterPro"/>
</dbReference>
<keyword evidence="1" id="KW-0786">Thiamine pyrophosphate</keyword>
<dbReference type="AlphaFoldDB" id="X0XYN3"/>
<dbReference type="InterPro" id="IPR029061">
    <property type="entry name" value="THDP-binding"/>
</dbReference>
<dbReference type="GO" id="GO:0000287">
    <property type="term" value="F:magnesium ion binding"/>
    <property type="evidence" value="ECO:0007669"/>
    <property type="project" value="InterPro"/>
</dbReference>
<dbReference type="EMBL" id="BARS01042462">
    <property type="protein sequence ID" value="GAG41708.1"/>
    <property type="molecule type" value="Genomic_DNA"/>
</dbReference>
<sequence length="191" mass="21529">MDLLNREADPSRIPVRPQYIIKVLNEKIDSNAVISLDVGENGWWFGRNFLMKHTQKMVMSGYLASMGTGLPGALAAQLAYPEKQVVCITGDGGFSMVMEDFLTAVKNELPIKVFLFNNKQLGMIMQEQRVENYPNWQTDLHNCDFTEFAQDCGGIGIRVRDPKELESATEKALSLEKPVIVDIDTDPKRFI</sequence>
<dbReference type="GO" id="GO:0003824">
    <property type="term" value="F:catalytic activity"/>
    <property type="evidence" value="ECO:0007669"/>
    <property type="project" value="InterPro"/>
</dbReference>
<reference evidence="3" key="1">
    <citation type="journal article" date="2014" name="Front. Microbiol.">
        <title>High frequency of phylogenetically diverse reductive dehalogenase-homologous genes in deep subseafloor sedimentary metagenomes.</title>
        <authorList>
            <person name="Kawai M."/>
            <person name="Futagami T."/>
            <person name="Toyoda A."/>
            <person name="Takaki Y."/>
            <person name="Nishi S."/>
            <person name="Hori S."/>
            <person name="Arai W."/>
            <person name="Tsubouchi T."/>
            <person name="Morono Y."/>
            <person name="Uchiyama I."/>
            <person name="Ito T."/>
            <person name="Fujiyama A."/>
            <person name="Inagaki F."/>
            <person name="Takami H."/>
        </authorList>
    </citation>
    <scope>NUCLEOTIDE SEQUENCE</scope>
    <source>
        <strain evidence="3">Expedition CK06-06</strain>
    </source>
</reference>
<dbReference type="InterPro" id="IPR047211">
    <property type="entry name" value="POXB-like"/>
</dbReference>
<name>X0XYN3_9ZZZZ</name>
<dbReference type="CDD" id="cd02014">
    <property type="entry name" value="TPP_POX"/>
    <property type="match status" value="1"/>
</dbReference>
<evidence type="ECO:0000259" key="2">
    <source>
        <dbReference type="Pfam" id="PF02775"/>
    </source>
</evidence>
<gene>
    <name evidence="3" type="ORF">S01H1_64424</name>
</gene>
<accession>X0XYN3</accession>
<dbReference type="InterPro" id="IPR000399">
    <property type="entry name" value="TPP-bd_CS"/>
</dbReference>
<protein>
    <recommendedName>
        <fullName evidence="2">Thiamine pyrophosphate enzyme TPP-binding domain-containing protein</fullName>
    </recommendedName>
</protein>
<proteinExistence type="predicted"/>
<dbReference type="SUPFAM" id="SSF52518">
    <property type="entry name" value="Thiamin diphosphate-binding fold (THDP-binding)"/>
    <property type="match status" value="1"/>
</dbReference>
<comment type="caution">
    <text evidence="3">The sequence shown here is derived from an EMBL/GenBank/DDBJ whole genome shotgun (WGS) entry which is preliminary data.</text>
</comment>
<dbReference type="InterPro" id="IPR047212">
    <property type="entry name" value="TPP_POXB-like"/>
</dbReference>
<evidence type="ECO:0000313" key="3">
    <source>
        <dbReference type="EMBL" id="GAG41708.1"/>
    </source>
</evidence>
<evidence type="ECO:0000256" key="1">
    <source>
        <dbReference type="ARBA" id="ARBA00023052"/>
    </source>
</evidence>
<feature type="domain" description="Thiamine pyrophosphate enzyme TPP-binding" evidence="2">
    <location>
        <begin position="37"/>
        <end position="183"/>
    </location>
</feature>
<dbReference type="Gene3D" id="3.40.50.970">
    <property type="match status" value="1"/>
</dbReference>
<dbReference type="PROSITE" id="PS00187">
    <property type="entry name" value="TPP_ENZYMES"/>
    <property type="match status" value="1"/>
</dbReference>
<dbReference type="PANTHER" id="PTHR42981:SF2">
    <property type="entry name" value="PYRUVATE DEHYDROGENASE [UBIQUINONE]"/>
    <property type="match status" value="1"/>
</dbReference>
<dbReference type="PANTHER" id="PTHR42981">
    <property type="entry name" value="PYRUVATE DEHYDROGENASE [UBIQUINONE]"/>
    <property type="match status" value="1"/>
</dbReference>
<organism evidence="3">
    <name type="scientific">marine sediment metagenome</name>
    <dbReference type="NCBI Taxonomy" id="412755"/>
    <lineage>
        <taxon>unclassified sequences</taxon>
        <taxon>metagenomes</taxon>
        <taxon>ecological metagenomes</taxon>
    </lineage>
</organism>